<evidence type="ECO:0000259" key="1">
    <source>
        <dbReference type="Pfam" id="PF00857"/>
    </source>
</evidence>
<dbReference type="EMBL" id="JAUSUR010000005">
    <property type="protein sequence ID" value="MDQ0361945.1"/>
    <property type="molecule type" value="Genomic_DNA"/>
</dbReference>
<name>A0ABU0E4Y9_9FIRM</name>
<gene>
    <name evidence="2" type="ORF">J2S15_002698</name>
</gene>
<evidence type="ECO:0000313" key="2">
    <source>
        <dbReference type="EMBL" id="MDQ0361945.1"/>
    </source>
</evidence>
<dbReference type="RefSeq" id="WP_307409115.1">
    <property type="nucleotide sequence ID" value="NZ_JAUSUR010000005.1"/>
</dbReference>
<protein>
    <submittedName>
        <fullName evidence="2">Nicotinamidase-related amidase</fullName>
    </submittedName>
</protein>
<feature type="domain" description="Isochorismatase-like" evidence="1">
    <location>
        <begin position="24"/>
        <end position="148"/>
    </location>
</feature>
<dbReference type="PANTHER" id="PTHR47297">
    <property type="match status" value="1"/>
</dbReference>
<dbReference type="Proteomes" id="UP001230220">
    <property type="component" value="Unassembled WGS sequence"/>
</dbReference>
<comment type="caution">
    <text evidence="2">The sequence shown here is derived from an EMBL/GenBank/DDBJ whole genome shotgun (WGS) entry which is preliminary data.</text>
</comment>
<keyword evidence="3" id="KW-1185">Reference proteome</keyword>
<dbReference type="InterPro" id="IPR044717">
    <property type="entry name" value="NIC1"/>
</dbReference>
<reference evidence="2 3" key="1">
    <citation type="submission" date="2023-07" db="EMBL/GenBank/DDBJ databases">
        <title>Genomic Encyclopedia of Type Strains, Phase IV (KMG-IV): sequencing the most valuable type-strain genomes for metagenomic binning, comparative biology and taxonomic classification.</title>
        <authorList>
            <person name="Goeker M."/>
        </authorList>
    </citation>
    <scope>NUCLEOTIDE SEQUENCE [LARGE SCALE GENOMIC DNA]</scope>
    <source>
        <strain evidence="2 3">DSM 16784</strain>
    </source>
</reference>
<organism evidence="2 3">
    <name type="scientific">Breznakia pachnodae</name>
    <dbReference type="NCBI Taxonomy" id="265178"/>
    <lineage>
        <taxon>Bacteria</taxon>
        <taxon>Bacillati</taxon>
        <taxon>Bacillota</taxon>
        <taxon>Erysipelotrichia</taxon>
        <taxon>Erysipelotrichales</taxon>
        <taxon>Erysipelotrichaceae</taxon>
        <taxon>Breznakia</taxon>
    </lineage>
</organism>
<dbReference type="CDD" id="cd00431">
    <property type="entry name" value="cysteine_hydrolases"/>
    <property type="match status" value="1"/>
</dbReference>
<dbReference type="Gene3D" id="3.40.50.850">
    <property type="entry name" value="Isochorismatase-like"/>
    <property type="match status" value="1"/>
</dbReference>
<dbReference type="SUPFAM" id="SSF52499">
    <property type="entry name" value="Isochorismatase-like hydrolases"/>
    <property type="match status" value="1"/>
</dbReference>
<sequence>MAKISKSMEKEIAVAEINDFSQPMVFVVDMINGFIKEGALSDSSIMSIVEPIKNLLKQTKDHIFVCDSHNLDAREFQAYPIHCIENTEESQVIDELKGYVDDVIYKNSTNTFVSKDFQDQLEELLLSYNDYIIVGCCSDICVLQFALAFQTFLNEFNMDKKRIIVPVNMIETFHADKVHDQLEMNEIACKLMMSNGIDVVNVR</sequence>
<dbReference type="Pfam" id="PF00857">
    <property type="entry name" value="Isochorismatase"/>
    <property type="match status" value="1"/>
</dbReference>
<proteinExistence type="predicted"/>
<dbReference type="InterPro" id="IPR036380">
    <property type="entry name" value="Isochorismatase-like_sf"/>
</dbReference>
<dbReference type="PANTHER" id="PTHR47297:SF2">
    <property type="entry name" value="OS02G0606800 PROTEIN"/>
    <property type="match status" value="1"/>
</dbReference>
<dbReference type="InterPro" id="IPR000868">
    <property type="entry name" value="Isochorismatase-like_dom"/>
</dbReference>
<accession>A0ABU0E4Y9</accession>
<evidence type="ECO:0000313" key="3">
    <source>
        <dbReference type="Proteomes" id="UP001230220"/>
    </source>
</evidence>